<proteinExistence type="predicted"/>
<gene>
    <name evidence="1" type="ORF">CP981_36435</name>
</gene>
<name>A0AAE6NP44_STRPT</name>
<organism evidence="1 2">
    <name type="scientific">Streptomyces platensis</name>
    <dbReference type="NCBI Taxonomy" id="58346"/>
    <lineage>
        <taxon>Bacteria</taxon>
        <taxon>Bacillati</taxon>
        <taxon>Actinomycetota</taxon>
        <taxon>Actinomycetes</taxon>
        <taxon>Kitasatosporales</taxon>
        <taxon>Streptomycetaceae</taxon>
        <taxon>Streptomyces</taxon>
    </lineage>
</organism>
<protein>
    <submittedName>
        <fullName evidence="1">Uncharacterized protein</fullName>
    </submittedName>
</protein>
<accession>A0AAE6NP44</accession>
<sequence length="107" mass="11216">MGGRDGQHAVDVEQRLEVAGAVGVLLAGEVGDGRDGGHPLGHVGAGSGGDFDVLRQRPRGVQRVQQLRTEVDQVAEVGVVFLLEVVHRAPGVRRESGPVEQASGVHR</sequence>
<evidence type="ECO:0000313" key="2">
    <source>
        <dbReference type="Proteomes" id="UP000325458"/>
    </source>
</evidence>
<dbReference type="KEGG" id="spla:CP981_36435"/>
<dbReference type="Proteomes" id="UP000325458">
    <property type="component" value="Chromosome"/>
</dbReference>
<evidence type="ECO:0000313" key="1">
    <source>
        <dbReference type="EMBL" id="QEV56362.1"/>
    </source>
</evidence>
<dbReference type="AlphaFoldDB" id="A0AAE6NP44"/>
<reference evidence="1 2" key="1">
    <citation type="submission" date="2017-09" db="EMBL/GenBank/DDBJ databases">
        <authorList>
            <person name="Lee N."/>
            <person name="Cho B.-K."/>
        </authorList>
    </citation>
    <scope>NUCLEOTIDE SEQUENCE [LARGE SCALE GENOMIC DNA]</scope>
    <source>
        <strain evidence="1 2">ATCC 23948</strain>
    </source>
</reference>
<dbReference type="EMBL" id="CP023691">
    <property type="protein sequence ID" value="QEV56362.1"/>
    <property type="molecule type" value="Genomic_DNA"/>
</dbReference>